<keyword evidence="2" id="KW-1185">Reference proteome</keyword>
<proteinExistence type="predicted"/>
<dbReference type="EMBL" id="JBBNAF010000003">
    <property type="protein sequence ID" value="KAK9159942.1"/>
    <property type="molecule type" value="Genomic_DNA"/>
</dbReference>
<reference evidence="1 2" key="1">
    <citation type="submission" date="2024-01" db="EMBL/GenBank/DDBJ databases">
        <title>Genome assemblies of Stephania.</title>
        <authorList>
            <person name="Yang L."/>
        </authorList>
    </citation>
    <scope>NUCLEOTIDE SEQUENCE [LARGE SCALE GENOMIC DNA]</scope>
    <source>
        <strain evidence="1">YNDBR</strain>
        <tissue evidence="1">Leaf</tissue>
    </source>
</reference>
<accession>A0AAP0KWA1</accession>
<protein>
    <submittedName>
        <fullName evidence="1">Uncharacterized protein</fullName>
    </submittedName>
</protein>
<name>A0AAP0KWA1_9MAGN</name>
<dbReference type="Proteomes" id="UP001420932">
    <property type="component" value="Unassembled WGS sequence"/>
</dbReference>
<dbReference type="InterPro" id="IPR032675">
    <property type="entry name" value="LRR_dom_sf"/>
</dbReference>
<sequence>MDYLISSLRRLSIHGWPTLKSLPEQLQHLRGLEFIEIYDFDGIVDVPDQWFRKLISLEYFVLKYKSSPH</sequence>
<dbReference type="AlphaFoldDB" id="A0AAP0KWA1"/>
<dbReference type="Gene3D" id="3.80.10.10">
    <property type="entry name" value="Ribonuclease Inhibitor"/>
    <property type="match status" value="1"/>
</dbReference>
<organism evidence="1 2">
    <name type="scientific">Stephania yunnanensis</name>
    <dbReference type="NCBI Taxonomy" id="152371"/>
    <lineage>
        <taxon>Eukaryota</taxon>
        <taxon>Viridiplantae</taxon>
        <taxon>Streptophyta</taxon>
        <taxon>Embryophyta</taxon>
        <taxon>Tracheophyta</taxon>
        <taxon>Spermatophyta</taxon>
        <taxon>Magnoliopsida</taxon>
        <taxon>Ranunculales</taxon>
        <taxon>Menispermaceae</taxon>
        <taxon>Menispermoideae</taxon>
        <taxon>Cissampelideae</taxon>
        <taxon>Stephania</taxon>
    </lineage>
</organism>
<evidence type="ECO:0000313" key="1">
    <source>
        <dbReference type="EMBL" id="KAK9159942.1"/>
    </source>
</evidence>
<comment type="caution">
    <text evidence="1">The sequence shown here is derived from an EMBL/GenBank/DDBJ whole genome shotgun (WGS) entry which is preliminary data.</text>
</comment>
<dbReference type="SUPFAM" id="SSF52058">
    <property type="entry name" value="L domain-like"/>
    <property type="match status" value="1"/>
</dbReference>
<evidence type="ECO:0000313" key="2">
    <source>
        <dbReference type="Proteomes" id="UP001420932"/>
    </source>
</evidence>
<gene>
    <name evidence="1" type="ORF">Syun_006283</name>
</gene>